<evidence type="ECO:0000256" key="1">
    <source>
        <dbReference type="SAM" id="Phobius"/>
    </source>
</evidence>
<keyword evidence="1" id="KW-1133">Transmembrane helix</keyword>
<keyword evidence="1" id="KW-0472">Membrane</keyword>
<proteinExistence type="predicted"/>
<dbReference type="SUPFAM" id="SSF101898">
    <property type="entry name" value="NHL repeat"/>
    <property type="match status" value="1"/>
</dbReference>
<name>X1RX50_9ZZZZ</name>
<dbReference type="EMBL" id="BARW01006015">
    <property type="protein sequence ID" value="GAI85367.1"/>
    <property type="molecule type" value="Genomic_DNA"/>
</dbReference>
<dbReference type="AlphaFoldDB" id="X1RX50"/>
<dbReference type="InterPro" id="IPR015943">
    <property type="entry name" value="WD40/YVTN_repeat-like_dom_sf"/>
</dbReference>
<evidence type="ECO:0000313" key="2">
    <source>
        <dbReference type="EMBL" id="GAI85367.1"/>
    </source>
</evidence>
<gene>
    <name evidence="2" type="ORF">S12H4_12579</name>
</gene>
<organism evidence="2">
    <name type="scientific">marine sediment metagenome</name>
    <dbReference type="NCBI Taxonomy" id="412755"/>
    <lineage>
        <taxon>unclassified sequences</taxon>
        <taxon>metagenomes</taxon>
        <taxon>ecological metagenomes</taxon>
    </lineage>
</organism>
<comment type="caution">
    <text evidence="2">The sequence shown here is derived from an EMBL/GenBank/DDBJ whole genome shotgun (WGS) entry which is preliminary data.</text>
</comment>
<protein>
    <submittedName>
        <fullName evidence="2">Uncharacterized protein</fullName>
    </submittedName>
</protein>
<feature type="transmembrane region" description="Helical" evidence="1">
    <location>
        <begin position="338"/>
        <end position="354"/>
    </location>
</feature>
<feature type="non-terminal residue" evidence="2">
    <location>
        <position position="1"/>
    </location>
</feature>
<reference evidence="2" key="1">
    <citation type="journal article" date="2014" name="Front. Microbiol.">
        <title>High frequency of phylogenetically diverse reductive dehalogenase-homologous genes in deep subseafloor sedimentary metagenomes.</title>
        <authorList>
            <person name="Kawai M."/>
            <person name="Futagami T."/>
            <person name="Toyoda A."/>
            <person name="Takaki Y."/>
            <person name="Nishi S."/>
            <person name="Hori S."/>
            <person name="Arai W."/>
            <person name="Tsubouchi T."/>
            <person name="Morono Y."/>
            <person name="Uchiyama I."/>
            <person name="Ito T."/>
            <person name="Fujiyama A."/>
            <person name="Inagaki F."/>
            <person name="Takami H."/>
        </authorList>
    </citation>
    <scope>NUCLEOTIDE SEQUENCE</scope>
    <source>
        <strain evidence="2">Expedition CK06-06</strain>
    </source>
</reference>
<sequence length="358" mass="41056">DIIADSYIDMETMIPALDEYDYIKDISSSPNETLIYYSIGAENGGLGSNGSMVIYNRANYLYYVEDFGFDKTQLIVNCILQDPNREMLYVGTNTGLILYNLTSMSIYSIHGETENWEITTLEWINEQLWFGLETEPHLYTYVRIYDPILETITDFEPSSMMYPVVNDILFNQATNELFFTTNYGFHAYNISNEELKFFGEEDGLSTYLLARMDYSTISNEIYIGSTLGGVNIFDPLYDDIPPQLFINGISTDDIISGQISIQITAQDYSGIDWVNATLNSNENWYSDIRYLNFDFNSSEYSDGYYEFMIETTDFNGLATVIVISFTISNVLINEFSKILFVAVLSTVSIIALFRKRRK</sequence>
<keyword evidence="1" id="KW-0812">Transmembrane</keyword>
<accession>X1RX50</accession>
<dbReference type="Gene3D" id="2.130.10.10">
    <property type="entry name" value="YVTN repeat-like/Quinoprotein amine dehydrogenase"/>
    <property type="match status" value="1"/>
</dbReference>